<feature type="non-terminal residue" evidence="4">
    <location>
        <position position="1"/>
    </location>
</feature>
<feature type="repeat" description="ANK" evidence="3">
    <location>
        <begin position="29"/>
        <end position="58"/>
    </location>
</feature>
<dbReference type="Proteomes" id="UP001218218">
    <property type="component" value="Unassembled WGS sequence"/>
</dbReference>
<dbReference type="AlphaFoldDB" id="A0AAD6ZSU4"/>
<dbReference type="InterPro" id="IPR036770">
    <property type="entry name" value="Ankyrin_rpt-contain_sf"/>
</dbReference>
<reference evidence="4" key="1">
    <citation type="submission" date="2023-03" db="EMBL/GenBank/DDBJ databases">
        <title>Massive genome expansion in bonnet fungi (Mycena s.s.) driven by repeated elements and novel gene families across ecological guilds.</title>
        <authorList>
            <consortium name="Lawrence Berkeley National Laboratory"/>
            <person name="Harder C.B."/>
            <person name="Miyauchi S."/>
            <person name="Viragh M."/>
            <person name="Kuo A."/>
            <person name="Thoen E."/>
            <person name="Andreopoulos B."/>
            <person name="Lu D."/>
            <person name="Skrede I."/>
            <person name="Drula E."/>
            <person name="Henrissat B."/>
            <person name="Morin E."/>
            <person name="Kohler A."/>
            <person name="Barry K."/>
            <person name="LaButti K."/>
            <person name="Morin E."/>
            <person name="Salamov A."/>
            <person name="Lipzen A."/>
            <person name="Mereny Z."/>
            <person name="Hegedus B."/>
            <person name="Baldrian P."/>
            <person name="Stursova M."/>
            <person name="Weitz H."/>
            <person name="Taylor A."/>
            <person name="Grigoriev I.V."/>
            <person name="Nagy L.G."/>
            <person name="Martin F."/>
            <person name="Kauserud H."/>
        </authorList>
    </citation>
    <scope>NUCLEOTIDE SEQUENCE</scope>
    <source>
        <strain evidence="4">CBHHK002</strain>
    </source>
</reference>
<organism evidence="4 5">
    <name type="scientific">Mycena albidolilacea</name>
    <dbReference type="NCBI Taxonomy" id="1033008"/>
    <lineage>
        <taxon>Eukaryota</taxon>
        <taxon>Fungi</taxon>
        <taxon>Dikarya</taxon>
        <taxon>Basidiomycota</taxon>
        <taxon>Agaricomycotina</taxon>
        <taxon>Agaricomycetes</taxon>
        <taxon>Agaricomycetidae</taxon>
        <taxon>Agaricales</taxon>
        <taxon>Marasmiineae</taxon>
        <taxon>Mycenaceae</taxon>
        <taxon>Mycena</taxon>
    </lineage>
</organism>
<name>A0AAD6ZSU4_9AGAR</name>
<gene>
    <name evidence="4" type="ORF">DFH08DRAFT_705416</name>
</gene>
<dbReference type="Gene3D" id="1.25.40.20">
    <property type="entry name" value="Ankyrin repeat-containing domain"/>
    <property type="match status" value="1"/>
</dbReference>
<evidence type="ECO:0000313" key="4">
    <source>
        <dbReference type="EMBL" id="KAJ7337346.1"/>
    </source>
</evidence>
<dbReference type="Pfam" id="PF12796">
    <property type="entry name" value="Ank_2"/>
    <property type="match status" value="1"/>
</dbReference>
<comment type="caution">
    <text evidence="4">The sequence shown here is derived from an EMBL/GenBank/DDBJ whole genome shotgun (WGS) entry which is preliminary data.</text>
</comment>
<dbReference type="EMBL" id="JARIHO010000029">
    <property type="protein sequence ID" value="KAJ7337346.1"/>
    <property type="molecule type" value="Genomic_DNA"/>
</dbReference>
<keyword evidence="5" id="KW-1185">Reference proteome</keyword>
<sequence length="90" mass="9522">ASLNSRADIICVLLEKGAEVNVTSGICGNALQAASHRGSIESVRLLIKHGAEVNAVGGEYGSALQAASLVGNMEIIWLLLEPNSEHRRRD</sequence>
<protein>
    <submittedName>
        <fullName evidence="4">Ankyrin repeat-containing domain protein</fullName>
    </submittedName>
</protein>
<dbReference type="SUPFAM" id="SSF48403">
    <property type="entry name" value="Ankyrin repeat"/>
    <property type="match status" value="1"/>
</dbReference>
<accession>A0AAD6ZSU4</accession>
<proteinExistence type="predicted"/>
<dbReference type="PANTHER" id="PTHR24198:SF165">
    <property type="entry name" value="ANKYRIN REPEAT-CONTAINING PROTEIN-RELATED"/>
    <property type="match status" value="1"/>
</dbReference>
<evidence type="ECO:0000256" key="1">
    <source>
        <dbReference type="ARBA" id="ARBA00022737"/>
    </source>
</evidence>
<evidence type="ECO:0000256" key="3">
    <source>
        <dbReference type="PROSITE-ProRule" id="PRU00023"/>
    </source>
</evidence>
<dbReference type="PROSITE" id="PS50088">
    <property type="entry name" value="ANK_REPEAT"/>
    <property type="match status" value="1"/>
</dbReference>
<keyword evidence="1" id="KW-0677">Repeat</keyword>
<evidence type="ECO:0000313" key="5">
    <source>
        <dbReference type="Proteomes" id="UP001218218"/>
    </source>
</evidence>
<evidence type="ECO:0000256" key="2">
    <source>
        <dbReference type="ARBA" id="ARBA00023043"/>
    </source>
</evidence>
<dbReference type="InterPro" id="IPR002110">
    <property type="entry name" value="Ankyrin_rpt"/>
</dbReference>
<dbReference type="PANTHER" id="PTHR24198">
    <property type="entry name" value="ANKYRIN REPEAT AND PROTEIN KINASE DOMAIN-CONTAINING PROTEIN"/>
    <property type="match status" value="1"/>
</dbReference>
<keyword evidence="2 3" id="KW-0040">ANK repeat</keyword>